<dbReference type="SUPFAM" id="SSF46785">
    <property type="entry name" value="Winged helix' DNA-binding domain"/>
    <property type="match status" value="1"/>
</dbReference>
<evidence type="ECO:0000313" key="6">
    <source>
        <dbReference type="EMBL" id="MBB4571630.1"/>
    </source>
</evidence>
<sequence length="296" mass="32883">MTATAGEFNVTQPSISRSIAQLERELGIRLFDRSPKGLELTDQGRSLYAAVREGLGTIGAAITAIQEQEKVSKTVVTLSLSSSFAAHWLVPRLGAFKARFPDVDLRFDLISGIMRGVPDNIDLATRIISDDDPHYYWWDFAPEVIVPVCSPGYLEAHGKLNHEGNGHGHVFLHLTDHDLREWGRVWGSVANRTTMKGSWHEFSDYAVILEAAIRGEGIALGWISVISTALLNGTLLPASDRLFKTGRYHRLIAPRSRSLRPIVAEISEWLALQMAKELEQLTDLLTFEDGQQQAGR</sequence>
<dbReference type="GO" id="GO:0043565">
    <property type="term" value="F:sequence-specific DNA binding"/>
    <property type="evidence" value="ECO:0007669"/>
    <property type="project" value="TreeGrafter"/>
</dbReference>
<keyword evidence="3 6" id="KW-0238">DNA-binding</keyword>
<dbReference type="InterPro" id="IPR036390">
    <property type="entry name" value="WH_DNA-bd_sf"/>
</dbReference>
<dbReference type="SUPFAM" id="SSF53850">
    <property type="entry name" value="Periplasmic binding protein-like II"/>
    <property type="match status" value="1"/>
</dbReference>
<dbReference type="Proteomes" id="UP000543836">
    <property type="component" value="Unassembled WGS sequence"/>
</dbReference>
<keyword evidence="7" id="KW-1185">Reference proteome</keyword>
<dbReference type="InterPro" id="IPR058163">
    <property type="entry name" value="LysR-type_TF_proteobact-type"/>
</dbReference>
<name>A0A7W7A0R2_9HYPH</name>
<dbReference type="PRINTS" id="PR00039">
    <property type="entry name" value="HTHLYSR"/>
</dbReference>
<proteinExistence type="inferred from homology"/>
<feature type="domain" description="HTH lysR-type" evidence="5">
    <location>
        <begin position="1"/>
        <end position="41"/>
    </location>
</feature>
<evidence type="ECO:0000256" key="3">
    <source>
        <dbReference type="ARBA" id="ARBA00023125"/>
    </source>
</evidence>
<gene>
    <name evidence="6" type="ORF">GGE60_005794</name>
</gene>
<dbReference type="Pfam" id="PF03466">
    <property type="entry name" value="LysR_substrate"/>
    <property type="match status" value="1"/>
</dbReference>
<evidence type="ECO:0000256" key="4">
    <source>
        <dbReference type="ARBA" id="ARBA00023163"/>
    </source>
</evidence>
<dbReference type="InterPro" id="IPR000847">
    <property type="entry name" value="LysR_HTH_N"/>
</dbReference>
<protein>
    <submittedName>
        <fullName evidence="6">DNA-binding transcriptional LysR family regulator</fullName>
    </submittedName>
</protein>
<dbReference type="Gene3D" id="1.10.10.10">
    <property type="entry name" value="Winged helix-like DNA-binding domain superfamily/Winged helix DNA-binding domain"/>
    <property type="match status" value="1"/>
</dbReference>
<dbReference type="AlphaFoldDB" id="A0A7W7A0R2"/>
<keyword evidence="2" id="KW-0805">Transcription regulation</keyword>
<comment type="caution">
    <text evidence="6">The sequence shown here is derived from an EMBL/GenBank/DDBJ whole genome shotgun (WGS) entry which is preliminary data.</text>
</comment>
<dbReference type="PANTHER" id="PTHR30537">
    <property type="entry name" value="HTH-TYPE TRANSCRIPTIONAL REGULATOR"/>
    <property type="match status" value="1"/>
</dbReference>
<keyword evidence="4" id="KW-0804">Transcription</keyword>
<dbReference type="InterPro" id="IPR036388">
    <property type="entry name" value="WH-like_DNA-bd_sf"/>
</dbReference>
<dbReference type="Gene3D" id="3.40.190.10">
    <property type="entry name" value="Periplasmic binding protein-like II"/>
    <property type="match status" value="2"/>
</dbReference>
<evidence type="ECO:0000313" key="7">
    <source>
        <dbReference type="Proteomes" id="UP000543836"/>
    </source>
</evidence>
<reference evidence="6 7" key="1">
    <citation type="submission" date="2020-08" db="EMBL/GenBank/DDBJ databases">
        <title>Genomic Encyclopedia of Type Strains, Phase IV (KMG-V): Genome sequencing to study the core and pangenomes of soil and plant-associated prokaryotes.</title>
        <authorList>
            <person name="Whitman W."/>
        </authorList>
    </citation>
    <scope>NUCLEOTIDE SEQUENCE [LARGE SCALE GENOMIC DNA]</scope>
    <source>
        <strain evidence="6 7">SEMIA 492</strain>
    </source>
</reference>
<evidence type="ECO:0000256" key="2">
    <source>
        <dbReference type="ARBA" id="ARBA00023015"/>
    </source>
</evidence>
<dbReference type="GO" id="GO:0003700">
    <property type="term" value="F:DNA-binding transcription factor activity"/>
    <property type="evidence" value="ECO:0007669"/>
    <property type="project" value="InterPro"/>
</dbReference>
<evidence type="ECO:0000259" key="5">
    <source>
        <dbReference type="PROSITE" id="PS50931"/>
    </source>
</evidence>
<dbReference type="PROSITE" id="PS50931">
    <property type="entry name" value="HTH_LYSR"/>
    <property type="match status" value="1"/>
</dbReference>
<dbReference type="InterPro" id="IPR005119">
    <property type="entry name" value="LysR_subst-bd"/>
</dbReference>
<accession>A0A7W7A0R2</accession>
<dbReference type="GO" id="GO:0006351">
    <property type="term" value="P:DNA-templated transcription"/>
    <property type="evidence" value="ECO:0007669"/>
    <property type="project" value="TreeGrafter"/>
</dbReference>
<comment type="similarity">
    <text evidence="1">Belongs to the LysR transcriptional regulatory family.</text>
</comment>
<organism evidence="6 7">
    <name type="scientific">Rhizobium leucaenae</name>
    <dbReference type="NCBI Taxonomy" id="29450"/>
    <lineage>
        <taxon>Bacteria</taxon>
        <taxon>Pseudomonadati</taxon>
        <taxon>Pseudomonadota</taxon>
        <taxon>Alphaproteobacteria</taxon>
        <taxon>Hyphomicrobiales</taxon>
        <taxon>Rhizobiaceae</taxon>
        <taxon>Rhizobium/Agrobacterium group</taxon>
        <taxon>Rhizobium</taxon>
    </lineage>
</organism>
<dbReference type="Pfam" id="PF00126">
    <property type="entry name" value="HTH_1"/>
    <property type="match status" value="1"/>
</dbReference>
<dbReference type="EMBL" id="JACIIG010000030">
    <property type="protein sequence ID" value="MBB4571630.1"/>
    <property type="molecule type" value="Genomic_DNA"/>
</dbReference>
<dbReference type="PANTHER" id="PTHR30537:SF74">
    <property type="entry name" value="HTH-TYPE TRANSCRIPTIONAL REGULATOR TRPI"/>
    <property type="match status" value="1"/>
</dbReference>
<evidence type="ECO:0000256" key="1">
    <source>
        <dbReference type="ARBA" id="ARBA00009437"/>
    </source>
</evidence>